<accession>A0ABP3G6C2</accession>
<dbReference type="Pfam" id="PF19593">
    <property type="entry name" value="DUF6098"/>
    <property type="match status" value="1"/>
</dbReference>
<dbReference type="EMBL" id="BAAABM010000017">
    <property type="protein sequence ID" value="GAA0336217.1"/>
    <property type="molecule type" value="Genomic_DNA"/>
</dbReference>
<comment type="caution">
    <text evidence="1">The sequence shown here is derived from an EMBL/GenBank/DDBJ whole genome shotgun (WGS) entry which is preliminary data.</text>
</comment>
<organism evidence="1 2">
    <name type="scientific">Actinoallomurus spadix</name>
    <dbReference type="NCBI Taxonomy" id="79912"/>
    <lineage>
        <taxon>Bacteria</taxon>
        <taxon>Bacillati</taxon>
        <taxon>Actinomycetota</taxon>
        <taxon>Actinomycetes</taxon>
        <taxon>Streptosporangiales</taxon>
        <taxon>Thermomonosporaceae</taxon>
        <taxon>Actinoallomurus</taxon>
    </lineage>
</organism>
<dbReference type="Proteomes" id="UP001501822">
    <property type="component" value="Unassembled WGS sequence"/>
</dbReference>
<name>A0ABP3G6C2_9ACTN</name>
<protein>
    <submittedName>
        <fullName evidence="1">Uncharacterized protein</fullName>
    </submittedName>
</protein>
<sequence>MRSIEKLSELTELVHGRQDLYLRHSGGPESDADATSRDYESGLELPGLSVVPLQAPQWWSRPLEDWIARQIRKYAHLAEQGDNRYAWILVGEPCDFGPDHEPLIADFEPVAALSDDLLKEAQGRYHERFEVGRDSLQ</sequence>
<gene>
    <name evidence="1" type="ORF">GCM10010151_27300</name>
</gene>
<dbReference type="InterPro" id="IPR046080">
    <property type="entry name" value="DUF6098"/>
</dbReference>
<reference evidence="2" key="1">
    <citation type="journal article" date="2019" name="Int. J. Syst. Evol. Microbiol.">
        <title>The Global Catalogue of Microorganisms (GCM) 10K type strain sequencing project: providing services to taxonomists for standard genome sequencing and annotation.</title>
        <authorList>
            <consortium name="The Broad Institute Genomics Platform"/>
            <consortium name="The Broad Institute Genome Sequencing Center for Infectious Disease"/>
            <person name="Wu L."/>
            <person name="Ma J."/>
        </authorList>
    </citation>
    <scope>NUCLEOTIDE SEQUENCE [LARGE SCALE GENOMIC DNA]</scope>
    <source>
        <strain evidence="2">JCM 3146</strain>
    </source>
</reference>
<evidence type="ECO:0000313" key="1">
    <source>
        <dbReference type="EMBL" id="GAA0336217.1"/>
    </source>
</evidence>
<proteinExistence type="predicted"/>
<keyword evidence="2" id="KW-1185">Reference proteome</keyword>
<dbReference type="RefSeq" id="WP_252807213.1">
    <property type="nucleotide sequence ID" value="NZ_BAAABM010000017.1"/>
</dbReference>
<evidence type="ECO:0000313" key="2">
    <source>
        <dbReference type="Proteomes" id="UP001501822"/>
    </source>
</evidence>